<dbReference type="GO" id="GO:0030313">
    <property type="term" value="C:cell envelope"/>
    <property type="evidence" value="ECO:0007669"/>
    <property type="project" value="UniProtKB-SubCell"/>
</dbReference>
<keyword evidence="5" id="KW-1185">Reference proteome</keyword>
<name>C6VWP6_DYAFD</name>
<dbReference type="Proteomes" id="UP000002011">
    <property type="component" value="Chromosome"/>
</dbReference>
<accession>C6VWP6</accession>
<dbReference type="InterPro" id="IPR051648">
    <property type="entry name" value="CWI-Assembly_Regulator"/>
</dbReference>
<dbReference type="NCBIfam" id="TIGR04183">
    <property type="entry name" value="Por_Secre_tail"/>
    <property type="match status" value="1"/>
</dbReference>
<organism evidence="4 5">
    <name type="scientific">Dyadobacter fermentans (strain ATCC 700827 / DSM 18053 / CIP 107007 / KCTC 52180 / NS114)</name>
    <dbReference type="NCBI Taxonomy" id="471854"/>
    <lineage>
        <taxon>Bacteria</taxon>
        <taxon>Pseudomonadati</taxon>
        <taxon>Bacteroidota</taxon>
        <taxon>Cytophagia</taxon>
        <taxon>Cytophagales</taxon>
        <taxon>Spirosomataceae</taxon>
        <taxon>Dyadobacter</taxon>
    </lineage>
</organism>
<evidence type="ECO:0000256" key="2">
    <source>
        <dbReference type="ARBA" id="ARBA00022729"/>
    </source>
</evidence>
<keyword evidence="2" id="KW-0732">Signal</keyword>
<evidence type="ECO:0000256" key="1">
    <source>
        <dbReference type="ARBA" id="ARBA00004196"/>
    </source>
</evidence>
<dbReference type="InterPro" id="IPR032675">
    <property type="entry name" value="LRR_dom_sf"/>
</dbReference>
<evidence type="ECO:0000256" key="3">
    <source>
        <dbReference type="ARBA" id="ARBA00023180"/>
    </source>
</evidence>
<sequence>MGRELIIVGTSIANLNGLNNLTNVTNGLQIVANASLTSLTGIGNINELWLRLDGNDALTSLAGMEDFTTIHTLTIDANSLTSLSGLNNLTTVTNVFQISNGTPITNLTGLESLTRANKISFQNLTSLSDVSALGNLIVVDDWLQIVNCPMLSNLNGLSKLEQIGDLILFGNSSLVSLAGLSNLREITNSLTIHTNVQLSECAISAVCDYISVPDASANITGNSGTCADEDAVLAACAALPVTLISFNAAEEAGQAHLAWETAEEINSRSFDIEKSPDAKNWHTIGSVLAMGNSQQLNKYSFTDQYPFPSINYYRLRSEDLDGSYSISKIVSVVMSGENQPVTYPMPAVNGVWIKGVANSSAELLNVHGNVIKTWTITNEKNYLEMGSLSPGLYLIRLSGQTTLRIVKK</sequence>
<dbReference type="InterPro" id="IPR026444">
    <property type="entry name" value="Secre_tail"/>
</dbReference>
<dbReference type="SUPFAM" id="SSF52058">
    <property type="entry name" value="L domain-like"/>
    <property type="match status" value="1"/>
</dbReference>
<gene>
    <name evidence="4" type="ordered locus">Dfer_5606</name>
</gene>
<dbReference type="PANTHER" id="PTHR31018">
    <property type="entry name" value="SPORULATION-SPECIFIC PROTEIN-RELATED"/>
    <property type="match status" value="1"/>
</dbReference>
<evidence type="ECO:0008006" key="6">
    <source>
        <dbReference type="Google" id="ProtNLM"/>
    </source>
</evidence>
<dbReference type="HOGENOM" id="CLU_673926_0_0_10"/>
<dbReference type="EMBL" id="CP001619">
    <property type="protein sequence ID" value="ACT96796.1"/>
    <property type="molecule type" value="Genomic_DNA"/>
</dbReference>
<protein>
    <recommendedName>
        <fullName evidence="6">Secretion system C-terminal sorting domain-containing protein</fullName>
    </recommendedName>
</protein>
<dbReference type="PANTHER" id="PTHR31018:SF3">
    <property type="entry name" value="RECEPTOR PROTEIN-TYROSINE KINASE"/>
    <property type="match status" value="1"/>
</dbReference>
<dbReference type="KEGG" id="dfe:Dfer_5606"/>
<keyword evidence="3" id="KW-0325">Glycoprotein</keyword>
<comment type="subcellular location">
    <subcellularLocation>
        <location evidence="1">Cell envelope</location>
    </subcellularLocation>
</comment>
<dbReference type="AlphaFoldDB" id="C6VWP6"/>
<dbReference type="eggNOG" id="COG4886">
    <property type="taxonomic scope" value="Bacteria"/>
</dbReference>
<proteinExistence type="predicted"/>
<dbReference type="STRING" id="471854.Dfer_5606"/>
<evidence type="ECO:0000313" key="4">
    <source>
        <dbReference type="EMBL" id="ACT96796.1"/>
    </source>
</evidence>
<reference evidence="4 5" key="1">
    <citation type="journal article" date="2009" name="Stand. Genomic Sci.">
        <title>Complete genome sequence of Dyadobacter fermentans type strain (NS114).</title>
        <authorList>
            <person name="Lang E."/>
            <person name="Lapidus A."/>
            <person name="Chertkov O."/>
            <person name="Brettin T."/>
            <person name="Detter J.C."/>
            <person name="Han C."/>
            <person name="Copeland A."/>
            <person name="Glavina Del Rio T."/>
            <person name="Nolan M."/>
            <person name="Chen F."/>
            <person name="Lucas S."/>
            <person name="Tice H."/>
            <person name="Cheng J.F."/>
            <person name="Land M."/>
            <person name="Hauser L."/>
            <person name="Chang Y.J."/>
            <person name="Jeffries C.D."/>
            <person name="Kopitz M."/>
            <person name="Bruce D."/>
            <person name="Goodwin L."/>
            <person name="Pitluck S."/>
            <person name="Ovchinnikova G."/>
            <person name="Pati A."/>
            <person name="Ivanova N."/>
            <person name="Mavrommatis K."/>
            <person name="Chen A."/>
            <person name="Palaniappan K."/>
            <person name="Chain P."/>
            <person name="Bristow J."/>
            <person name="Eisen J.A."/>
            <person name="Markowitz V."/>
            <person name="Hugenholtz P."/>
            <person name="Goker M."/>
            <person name="Rohde M."/>
            <person name="Kyrpides N.C."/>
            <person name="Klenk H.P."/>
        </authorList>
    </citation>
    <scope>NUCLEOTIDE SEQUENCE [LARGE SCALE GENOMIC DNA]</scope>
    <source>
        <strain evidence="5">ATCC 700827 / DSM 18053 / CIP 107007 / KCTC 52180 / NS114</strain>
    </source>
</reference>
<evidence type="ECO:0000313" key="5">
    <source>
        <dbReference type="Proteomes" id="UP000002011"/>
    </source>
</evidence>
<dbReference type="Gene3D" id="3.80.10.10">
    <property type="entry name" value="Ribonuclease Inhibitor"/>
    <property type="match status" value="1"/>
</dbReference>